<feature type="transmembrane region" description="Helical" evidence="2">
    <location>
        <begin position="47"/>
        <end position="66"/>
    </location>
</feature>
<dbReference type="EMBL" id="ML120403">
    <property type="protein sequence ID" value="RPA97569.1"/>
    <property type="molecule type" value="Genomic_DNA"/>
</dbReference>
<dbReference type="Proteomes" id="UP000276215">
    <property type="component" value="Unassembled WGS sequence"/>
</dbReference>
<reference evidence="3 4" key="1">
    <citation type="journal article" date="2018" name="Nat. Ecol. Evol.">
        <title>Pezizomycetes genomes reveal the molecular basis of ectomycorrhizal truffle lifestyle.</title>
        <authorList>
            <person name="Murat C."/>
            <person name="Payen T."/>
            <person name="Noel B."/>
            <person name="Kuo A."/>
            <person name="Morin E."/>
            <person name="Chen J."/>
            <person name="Kohler A."/>
            <person name="Krizsan K."/>
            <person name="Balestrini R."/>
            <person name="Da Silva C."/>
            <person name="Montanini B."/>
            <person name="Hainaut M."/>
            <person name="Levati E."/>
            <person name="Barry K.W."/>
            <person name="Belfiori B."/>
            <person name="Cichocki N."/>
            <person name="Clum A."/>
            <person name="Dockter R.B."/>
            <person name="Fauchery L."/>
            <person name="Guy J."/>
            <person name="Iotti M."/>
            <person name="Le Tacon F."/>
            <person name="Lindquist E.A."/>
            <person name="Lipzen A."/>
            <person name="Malagnac F."/>
            <person name="Mello A."/>
            <person name="Molinier V."/>
            <person name="Miyauchi S."/>
            <person name="Poulain J."/>
            <person name="Riccioni C."/>
            <person name="Rubini A."/>
            <person name="Sitrit Y."/>
            <person name="Splivallo R."/>
            <person name="Traeger S."/>
            <person name="Wang M."/>
            <person name="Zifcakova L."/>
            <person name="Wipf D."/>
            <person name="Zambonelli A."/>
            <person name="Paolocci F."/>
            <person name="Nowrousian M."/>
            <person name="Ottonello S."/>
            <person name="Baldrian P."/>
            <person name="Spatafora J.W."/>
            <person name="Henrissat B."/>
            <person name="Nagy L.G."/>
            <person name="Aury J.M."/>
            <person name="Wincker P."/>
            <person name="Grigoriev I.V."/>
            <person name="Bonfante P."/>
            <person name="Martin F.M."/>
        </authorList>
    </citation>
    <scope>NUCLEOTIDE SEQUENCE [LARGE SCALE GENOMIC DNA]</scope>
    <source>
        <strain evidence="3 4">120613-1</strain>
    </source>
</reference>
<feature type="region of interest" description="Disordered" evidence="1">
    <location>
        <begin position="182"/>
        <end position="209"/>
    </location>
</feature>
<organism evidence="3 4">
    <name type="scientific">Choiromyces venosus 120613-1</name>
    <dbReference type="NCBI Taxonomy" id="1336337"/>
    <lineage>
        <taxon>Eukaryota</taxon>
        <taxon>Fungi</taxon>
        <taxon>Dikarya</taxon>
        <taxon>Ascomycota</taxon>
        <taxon>Pezizomycotina</taxon>
        <taxon>Pezizomycetes</taxon>
        <taxon>Pezizales</taxon>
        <taxon>Tuberaceae</taxon>
        <taxon>Choiromyces</taxon>
    </lineage>
</organism>
<keyword evidence="2" id="KW-0472">Membrane</keyword>
<evidence type="ECO:0000256" key="2">
    <source>
        <dbReference type="SAM" id="Phobius"/>
    </source>
</evidence>
<keyword evidence="4" id="KW-1185">Reference proteome</keyword>
<keyword evidence="2" id="KW-1133">Transmembrane helix</keyword>
<gene>
    <name evidence="3" type="ORF">L873DRAFT_1809633</name>
</gene>
<name>A0A3N4JH31_9PEZI</name>
<keyword evidence="2" id="KW-0812">Transmembrane</keyword>
<dbReference type="OrthoDB" id="5395563at2759"/>
<evidence type="ECO:0000313" key="3">
    <source>
        <dbReference type="EMBL" id="RPA97569.1"/>
    </source>
</evidence>
<protein>
    <recommendedName>
        <fullName evidence="5">MARVEL domain-containing protein</fullName>
    </recommendedName>
</protein>
<feature type="transmembrane region" description="Helical" evidence="2">
    <location>
        <begin position="152"/>
        <end position="171"/>
    </location>
</feature>
<dbReference type="AlphaFoldDB" id="A0A3N4JH31"/>
<evidence type="ECO:0000313" key="4">
    <source>
        <dbReference type="Proteomes" id="UP000276215"/>
    </source>
</evidence>
<proteinExistence type="predicted"/>
<evidence type="ECO:0000256" key="1">
    <source>
        <dbReference type="SAM" id="MobiDB-lite"/>
    </source>
</evidence>
<feature type="transmembrane region" description="Helical" evidence="2">
    <location>
        <begin position="78"/>
        <end position="97"/>
    </location>
</feature>
<accession>A0A3N4JH31</accession>
<evidence type="ECO:0008006" key="5">
    <source>
        <dbReference type="Google" id="ProtNLM"/>
    </source>
</evidence>
<sequence>MNLENPFTWEKWVKIRLLPLSALLFLASSAVLGTAIAEISITSNGIAAAILAMALLTIFYAIFNVGSCLIPNLRPRPTFLCVVYSAPIAIWLFLGMFEFTEVKDIRHKENSYNSSYWGEGSGLSHGCSWADAGQYPDKGSYDMTCNLLSARFSTSWVVLIIVCAIFFSFLFGPKRISDREEAERARQARMDKGKDAEMGVTEGVKEVGE</sequence>